<keyword evidence="2" id="KW-0732">Signal</keyword>
<dbReference type="PROSITE" id="PS50830">
    <property type="entry name" value="TNASE_3"/>
    <property type="match status" value="1"/>
</dbReference>
<dbReference type="PROSITE" id="PS51257">
    <property type="entry name" value="PROKAR_LIPOPROTEIN"/>
    <property type="match status" value="1"/>
</dbReference>
<dbReference type="EMBL" id="JAAWVT010000010">
    <property type="protein sequence ID" value="NKG22321.1"/>
    <property type="molecule type" value="Genomic_DNA"/>
</dbReference>
<dbReference type="InterPro" id="IPR016071">
    <property type="entry name" value="Staphylococal_nuclease_OB-fold"/>
</dbReference>
<feature type="region of interest" description="Disordered" evidence="1">
    <location>
        <begin position="327"/>
        <end position="381"/>
    </location>
</feature>
<evidence type="ECO:0000313" key="5">
    <source>
        <dbReference type="Proteomes" id="UP000746595"/>
    </source>
</evidence>
<dbReference type="RefSeq" id="WP_168153104.1">
    <property type="nucleotide sequence ID" value="NZ_JAAWVT010000010.1"/>
</dbReference>
<dbReference type="InterPro" id="IPR035437">
    <property type="entry name" value="SNase_OB-fold_sf"/>
</dbReference>
<accession>A0ABX1G9D6</accession>
<sequence>MSHFGKMVLCLAVVSLAATACTQVAPPRADGSDGEATIIRVIDGDTVVAAVSGKETTVRLLNIDTPETKAPDRPVQCLGNEATTFTESLLRPGDKVNLEYDVTRLDQYGRTLAGVYKDKSLVNADIAAAGLGVAVLFEPNDRFYAEVLAAQEEAEENSAGLFATNIECTVPAMADTAVEGLSALSDTVPATAADVDSSLTVVTAAIAVGKAKSKTLGALADSSDVAASAVWAVKKVSYTALINSGMERATTIRTKLVAKQAALVEVKKEKAAEAARTKAKAKAKIQAKAEAQARAERIAVAQAEAERTAVAKAAAERKAAAQRAAEREAAAARAAERRRQAAPPTTYRAPVKEKKDSGGSYPGYTGPRCYAPGGQSWKPCT</sequence>
<feature type="chain" id="PRO_5047190071" evidence="2">
    <location>
        <begin position="21"/>
        <end position="381"/>
    </location>
</feature>
<evidence type="ECO:0000313" key="4">
    <source>
        <dbReference type="EMBL" id="NKG22321.1"/>
    </source>
</evidence>
<evidence type="ECO:0000259" key="3">
    <source>
        <dbReference type="PROSITE" id="PS50830"/>
    </source>
</evidence>
<feature type="compositionally biased region" description="Basic and acidic residues" evidence="1">
    <location>
        <begin position="327"/>
        <end position="339"/>
    </location>
</feature>
<dbReference type="SUPFAM" id="SSF50199">
    <property type="entry name" value="Staphylococcal nuclease"/>
    <property type="match status" value="1"/>
</dbReference>
<keyword evidence="5" id="KW-1185">Reference proteome</keyword>
<proteinExistence type="predicted"/>
<dbReference type="Proteomes" id="UP000746595">
    <property type="component" value="Unassembled WGS sequence"/>
</dbReference>
<evidence type="ECO:0000256" key="2">
    <source>
        <dbReference type="SAM" id="SignalP"/>
    </source>
</evidence>
<reference evidence="4 5" key="1">
    <citation type="submission" date="2020-04" db="EMBL/GenBank/DDBJ databases">
        <title>Paeniglutamicibacter sp. ANT13_2, a novel actinomycete isolated from sediment in Antarctica.</title>
        <authorList>
            <person name="Sakdapetsiri C."/>
            <person name="Pinyakong O."/>
        </authorList>
    </citation>
    <scope>NUCLEOTIDE SEQUENCE [LARGE SCALE GENOMIC DNA]</scope>
    <source>
        <strain evidence="4 5">ANT13_2</strain>
    </source>
</reference>
<organism evidence="4 5">
    <name type="scientific">Paeniglutamicibacter terrestris</name>
    <dbReference type="NCBI Taxonomy" id="2723403"/>
    <lineage>
        <taxon>Bacteria</taxon>
        <taxon>Bacillati</taxon>
        <taxon>Actinomycetota</taxon>
        <taxon>Actinomycetes</taxon>
        <taxon>Micrococcales</taxon>
        <taxon>Micrococcaceae</taxon>
        <taxon>Paeniglutamicibacter</taxon>
    </lineage>
</organism>
<feature type="signal peptide" evidence="2">
    <location>
        <begin position="1"/>
        <end position="20"/>
    </location>
</feature>
<dbReference type="Gene3D" id="2.40.50.90">
    <property type="match status" value="1"/>
</dbReference>
<dbReference type="SMART" id="SM00318">
    <property type="entry name" value="SNc"/>
    <property type="match status" value="1"/>
</dbReference>
<name>A0ABX1G9D6_9MICC</name>
<comment type="caution">
    <text evidence="4">The sequence shown here is derived from an EMBL/GenBank/DDBJ whole genome shotgun (WGS) entry which is preliminary data.</text>
</comment>
<feature type="domain" description="TNase-like" evidence="3">
    <location>
        <begin position="32"/>
        <end position="164"/>
    </location>
</feature>
<evidence type="ECO:0000256" key="1">
    <source>
        <dbReference type="SAM" id="MobiDB-lite"/>
    </source>
</evidence>
<dbReference type="Pfam" id="PF00565">
    <property type="entry name" value="SNase"/>
    <property type="match status" value="1"/>
</dbReference>
<gene>
    <name evidence="4" type="ORF">HED64_16605</name>
</gene>
<protein>
    <submittedName>
        <fullName evidence="4">Thermonuclease family protein</fullName>
    </submittedName>
</protein>